<proteinExistence type="predicted"/>
<dbReference type="Proteomes" id="UP000887574">
    <property type="component" value="Unplaced"/>
</dbReference>
<keyword evidence="1" id="KW-1185">Reference proteome</keyword>
<evidence type="ECO:0000313" key="2">
    <source>
        <dbReference type="WBParaSite" id="jg16640"/>
    </source>
</evidence>
<reference evidence="2" key="1">
    <citation type="submission" date="2022-11" db="UniProtKB">
        <authorList>
            <consortium name="WormBaseParasite"/>
        </authorList>
    </citation>
    <scope>IDENTIFICATION</scope>
</reference>
<sequence length="193" mass="23176">MLRSKLALLVLLRRRKRQKKGRRYWVHPLWRNRPELGAYFALLPQLKVNPDKFFDYMRMNPEVDKVLDSDSDLCRRKTDAHNSLSGTGESYRSLSFQFRMGCMTVCGSSLILARLSTKFFIKIISLCRRRRRSGIRCDRREAYFDSETGWKWNKFFQLQRQNIDSPNGNLRRGLQLHLRFLRPLRTHERWGHL</sequence>
<accession>A0A915D6X6</accession>
<organism evidence="1 2">
    <name type="scientific">Ditylenchus dipsaci</name>
    <dbReference type="NCBI Taxonomy" id="166011"/>
    <lineage>
        <taxon>Eukaryota</taxon>
        <taxon>Metazoa</taxon>
        <taxon>Ecdysozoa</taxon>
        <taxon>Nematoda</taxon>
        <taxon>Chromadorea</taxon>
        <taxon>Rhabditida</taxon>
        <taxon>Tylenchina</taxon>
        <taxon>Tylenchomorpha</taxon>
        <taxon>Sphaerularioidea</taxon>
        <taxon>Anguinidae</taxon>
        <taxon>Anguininae</taxon>
        <taxon>Ditylenchus</taxon>
    </lineage>
</organism>
<protein>
    <submittedName>
        <fullName evidence="2">Uncharacterized protein</fullName>
    </submittedName>
</protein>
<dbReference type="WBParaSite" id="jg16640">
    <property type="protein sequence ID" value="jg16640"/>
    <property type="gene ID" value="jg16640"/>
</dbReference>
<name>A0A915D6X6_9BILA</name>
<evidence type="ECO:0000313" key="1">
    <source>
        <dbReference type="Proteomes" id="UP000887574"/>
    </source>
</evidence>
<dbReference type="AlphaFoldDB" id="A0A915D6X6"/>